<feature type="region of interest" description="Disordered" evidence="1">
    <location>
        <begin position="37"/>
        <end position="58"/>
    </location>
</feature>
<evidence type="ECO:0000313" key="2">
    <source>
        <dbReference type="EMBL" id="CAH3031429.1"/>
    </source>
</evidence>
<proteinExistence type="predicted"/>
<feature type="non-terminal residue" evidence="2">
    <location>
        <position position="1"/>
    </location>
</feature>
<sequence length="800" mass="86932">KEGCTVGKRSSKVKKAPDFSKIHKKWESQLPYAYISEDEDDAVSGSDDDFEIDSTAESGISGQTAGIRTSIYYTRPTIQRDVTASGIVPRTCDTSTKSRPPLTPLQPSNGDSTSASSQPGSCIKKKVAWADQACEKDPFDFKPDASSLQSILNNTGINDNLMRLQNTGRVTLAGGGLTPYLRSRQAFREEPTIKRTSIYYTGPKRTRPSPRGSMIRTRLATEATGKYNPLTTVVGKQGQLQEQDEHDPIASLAATQVSTRTRVPDSQPFKSFPLSTPSRILVSRTQPSSAKDQPTWADILTPQRVSQTQATRSQASFDPLRTPRKQEALDEELCTPQRATSVNKNYSLPQEPIIAVNSSVALGRNPSVDSTAPNSTLLTRQASIPQPVDLQSHHTSMATQAWCPQPSSTIDLNTQYSHTRTLSFPSSAATLSSASRPVPCVSSHQLQPEICTPLSQTGGSKLQLSTLQISSYQPSLKAEASASLTEVRLPQRTPISMGHQEDDVIRQLERQAMEDLGLLQISDRKIHEDSKSVDNDKGEVFCSNVSKALDDRDSVLKKPQACSRPPPAFNSKQPAWEEHPCSGDITSTCLQNDSSFCPPVRLAYPTPVKGTSTVSTVSNTLRSCDSPPKGSQSSLDNGSSFCPPVKLAYPTPVKGTSSVITIPNPLRSYGSLPKGNQLINSRAMHSNNLSLRSALSSSNPRSLPSRNAALARGADELCSRLRWDEVTAVDDLTSAFRPATSSYFTTAKVKAQETLLDMEVASYMAVSQSYLVKSMEHTVRPINPLARQFLEGDSMVGYGT</sequence>
<name>A0ABN8MQI6_9CNID</name>
<feature type="compositionally biased region" description="Acidic residues" evidence="1">
    <location>
        <begin position="37"/>
        <end position="54"/>
    </location>
</feature>
<feature type="region of interest" description="Disordered" evidence="1">
    <location>
        <begin position="84"/>
        <end position="120"/>
    </location>
</feature>
<feature type="region of interest" description="Disordered" evidence="1">
    <location>
        <begin position="556"/>
        <end position="576"/>
    </location>
</feature>
<gene>
    <name evidence="2" type="ORF">PEVE_00038860</name>
</gene>
<keyword evidence="3" id="KW-1185">Reference proteome</keyword>
<accession>A0ABN8MQI6</accession>
<dbReference type="EMBL" id="CALNXI010000671">
    <property type="protein sequence ID" value="CAH3031429.1"/>
    <property type="molecule type" value="Genomic_DNA"/>
</dbReference>
<comment type="caution">
    <text evidence="2">The sequence shown here is derived from an EMBL/GenBank/DDBJ whole genome shotgun (WGS) entry which is preliminary data.</text>
</comment>
<reference evidence="2 3" key="1">
    <citation type="submission" date="2022-05" db="EMBL/GenBank/DDBJ databases">
        <authorList>
            <consortium name="Genoscope - CEA"/>
            <person name="William W."/>
        </authorList>
    </citation>
    <scope>NUCLEOTIDE SEQUENCE [LARGE SCALE GENOMIC DNA]</scope>
</reference>
<organism evidence="2 3">
    <name type="scientific">Porites evermanni</name>
    <dbReference type="NCBI Taxonomy" id="104178"/>
    <lineage>
        <taxon>Eukaryota</taxon>
        <taxon>Metazoa</taxon>
        <taxon>Cnidaria</taxon>
        <taxon>Anthozoa</taxon>
        <taxon>Hexacorallia</taxon>
        <taxon>Scleractinia</taxon>
        <taxon>Fungiina</taxon>
        <taxon>Poritidae</taxon>
        <taxon>Porites</taxon>
    </lineage>
</organism>
<evidence type="ECO:0000256" key="1">
    <source>
        <dbReference type="SAM" id="MobiDB-lite"/>
    </source>
</evidence>
<protein>
    <submittedName>
        <fullName evidence="2">Uncharacterized protein</fullName>
    </submittedName>
</protein>
<evidence type="ECO:0000313" key="3">
    <source>
        <dbReference type="Proteomes" id="UP001159427"/>
    </source>
</evidence>
<dbReference type="Proteomes" id="UP001159427">
    <property type="component" value="Unassembled WGS sequence"/>
</dbReference>
<feature type="region of interest" description="Disordered" evidence="1">
    <location>
        <begin position="618"/>
        <end position="638"/>
    </location>
</feature>
<feature type="compositionally biased region" description="Polar residues" evidence="1">
    <location>
        <begin position="105"/>
        <end position="120"/>
    </location>
</feature>